<gene>
    <name evidence="2" type="ORF">GCM10009425_31930</name>
</gene>
<dbReference type="PROSITE" id="PS50851">
    <property type="entry name" value="CHEW"/>
    <property type="match status" value="1"/>
</dbReference>
<evidence type="ECO:0000313" key="3">
    <source>
        <dbReference type="Proteomes" id="UP000616499"/>
    </source>
</evidence>
<name>A0ABQ2GYU1_9PSED</name>
<dbReference type="RefSeq" id="WP_188867123.1">
    <property type="nucleotide sequence ID" value="NZ_BMNW01000007.1"/>
</dbReference>
<dbReference type="SUPFAM" id="SSF50341">
    <property type="entry name" value="CheW-like"/>
    <property type="match status" value="1"/>
</dbReference>
<dbReference type="Proteomes" id="UP000616499">
    <property type="component" value="Unassembled WGS sequence"/>
</dbReference>
<dbReference type="InterPro" id="IPR002545">
    <property type="entry name" value="CheW-lke_dom"/>
</dbReference>
<dbReference type="InterPro" id="IPR039315">
    <property type="entry name" value="CheW"/>
</dbReference>
<proteinExistence type="predicted"/>
<dbReference type="InterPro" id="IPR036061">
    <property type="entry name" value="CheW-like_dom_sf"/>
</dbReference>
<accession>A0ABQ2GYU1</accession>
<dbReference type="Pfam" id="PF01584">
    <property type="entry name" value="CheW"/>
    <property type="match status" value="1"/>
</dbReference>
<sequence>MSVYNANRVAVTVEQPRQYLTFSLKGEMFAVSTTCVREIIEYGPVTAMPMMPPSIRGVINLRGAAVPVLDLGVRFSGTPTEANRRSCIVMLELSVEGRQQVFGIIVDAVSEVLEIASDAIESAPRFGAHIRTDFILGMAKRESGFVIILNIDQVLNVEDVGYLAAQA</sequence>
<dbReference type="SMART" id="SM00260">
    <property type="entry name" value="CheW"/>
    <property type="match status" value="1"/>
</dbReference>
<dbReference type="PANTHER" id="PTHR22617:SF41">
    <property type="entry name" value="CHEMOTAXIS SIGNAL TRANSDUCTION SYSTEM ADAPTOR PROTEIN CHEW"/>
    <property type="match status" value="1"/>
</dbReference>
<keyword evidence="3" id="KW-1185">Reference proteome</keyword>
<dbReference type="EMBL" id="BMNW01000007">
    <property type="protein sequence ID" value="GGM18638.1"/>
    <property type="molecule type" value="Genomic_DNA"/>
</dbReference>
<organism evidence="2 3">
    <name type="scientific">Pseudomonas asuensis</name>
    <dbReference type="NCBI Taxonomy" id="1825787"/>
    <lineage>
        <taxon>Bacteria</taxon>
        <taxon>Pseudomonadati</taxon>
        <taxon>Pseudomonadota</taxon>
        <taxon>Gammaproteobacteria</taxon>
        <taxon>Pseudomonadales</taxon>
        <taxon>Pseudomonadaceae</taxon>
        <taxon>Pseudomonas</taxon>
    </lineage>
</organism>
<dbReference type="PANTHER" id="PTHR22617">
    <property type="entry name" value="CHEMOTAXIS SENSOR HISTIDINE KINASE-RELATED"/>
    <property type="match status" value="1"/>
</dbReference>
<dbReference type="Gene3D" id="2.30.30.40">
    <property type="entry name" value="SH3 Domains"/>
    <property type="match status" value="1"/>
</dbReference>
<evidence type="ECO:0000259" key="1">
    <source>
        <dbReference type="PROSITE" id="PS50851"/>
    </source>
</evidence>
<dbReference type="Gene3D" id="2.40.50.180">
    <property type="entry name" value="CheA-289, Domain 4"/>
    <property type="match status" value="1"/>
</dbReference>
<feature type="domain" description="CheW-like" evidence="1">
    <location>
        <begin position="16"/>
        <end position="160"/>
    </location>
</feature>
<protein>
    <submittedName>
        <fullName evidence="2">Chemotaxis protein CheW</fullName>
    </submittedName>
</protein>
<reference evidence="3" key="1">
    <citation type="journal article" date="2019" name="Int. J. Syst. Evol. Microbiol.">
        <title>The Global Catalogue of Microorganisms (GCM) 10K type strain sequencing project: providing services to taxonomists for standard genome sequencing and annotation.</title>
        <authorList>
            <consortium name="The Broad Institute Genomics Platform"/>
            <consortium name="The Broad Institute Genome Sequencing Center for Infectious Disease"/>
            <person name="Wu L."/>
            <person name="Ma J."/>
        </authorList>
    </citation>
    <scope>NUCLEOTIDE SEQUENCE [LARGE SCALE GENOMIC DNA]</scope>
    <source>
        <strain evidence="3">JCM 13501</strain>
    </source>
</reference>
<comment type="caution">
    <text evidence="2">The sequence shown here is derived from an EMBL/GenBank/DDBJ whole genome shotgun (WGS) entry which is preliminary data.</text>
</comment>
<evidence type="ECO:0000313" key="2">
    <source>
        <dbReference type="EMBL" id="GGM18638.1"/>
    </source>
</evidence>